<dbReference type="InterPro" id="IPR058248">
    <property type="entry name" value="Lxx211020-like"/>
</dbReference>
<dbReference type="KEGG" id="vih:AB0763_01765"/>
<accession>A0AB39HGI0</accession>
<evidence type="ECO:0000256" key="1">
    <source>
        <dbReference type="SAM" id="SignalP"/>
    </source>
</evidence>
<dbReference type="Pfam" id="PF04314">
    <property type="entry name" value="PCuAC"/>
    <property type="match status" value="1"/>
</dbReference>
<dbReference type="RefSeq" id="WP_306102134.1">
    <property type="nucleotide sequence ID" value="NZ_CP162601.1"/>
</dbReference>
<organism evidence="2">
    <name type="scientific">Vibrio sp. HB236076</name>
    <dbReference type="NCBI Taxonomy" id="3232307"/>
    <lineage>
        <taxon>Bacteria</taxon>
        <taxon>Pseudomonadati</taxon>
        <taxon>Pseudomonadota</taxon>
        <taxon>Gammaproteobacteria</taxon>
        <taxon>Vibrionales</taxon>
        <taxon>Vibrionaceae</taxon>
        <taxon>Vibrio</taxon>
    </lineage>
</organism>
<protein>
    <submittedName>
        <fullName evidence="2">Copper chaperone PCu(A)C</fullName>
    </submittedName>
</protein>
<name>A0AB39HGI0_9VIBR</name>
<dbReference type="PANTHER" id="PTHR36302">
    <property type="entry name" value="BLR7088 PROTEIN"/>
    <property type="match status" value="1"/>
</dbReference>
<dbReference type="Gene3D" id="2.60.40.1890">
    <property type="entry name" value="PCu(A)C copper chaperone"/>
    <property type="match status" value="1"/>
</dbReference>
<dbReference type="PANTHER" id="PTHR36302:SF1">
    <property type="entry name" value="COPPER CHAPERONE PCU(A)C"/>
    <property type="match status" value="1"/>
</dbReference>
<dbReference type="InterPro" id="IPR007410">
    <property type="entry name" value="LpqE-like"/>
</dbReference>
<dbReference type="AlphaFoldDB" id="A0AB39HGI0"/>
<reference evidence="2" key="1">
    <citation type="submission" date="2024-07" db="EMBL/GenBank/DDBJ databases">
        <title>Genome Analysis of a Potential Novel Vibrio Species Secreting pH- and Thermo-stable Alginate Lyase and its Application in Producing Alginate Oligosaccharides.</title>
        <authorList>
            <person name="Huang H."/>
            <person name="Bao K."/>
        </authorList>
    </citation>
    <scope>NUCLEOTIDE SEQUENCE</scope>
    <source>
        <strain evidence="2">HB236076</strain>
    </source>
</reference>
<dbReference type="SUPFAM" id="SSF110087">
    <property type="entry name" value="DR1885-like metal-binding protein"/>
    <property type="match status" value="1"/>
</dbReference>
<dbReference type="EMBL" id="CP162601">
    <property type="protein sequence ID" value="XDK25401.1"/>
    <property type="molecule type" value="Genomic_DNA"/>
</dbReference>
<keyword evidence="1" id="KW-0732">Signal</keyword>
<dbReference type="InterPro" id="IPR036182">
    <property type="entry name" value="PCuAC_sf"/>
</dbReference>
<feature type="chain" id="PRO_5044259434" evidence="1">
    <location>
        <begin position="25"/>
        <end position="155"/>
    </location>
</feature>
<proteinExistence type="predicted"/>
<sequence length="155" mass="17283">MKTLYKGLAGLSLVSMMAATAANAAHLEIENAIAQANVPGSDNTVAYMTLNNRSEHDVRIIGVSSEIAKKTELHSHSMSNDRMVMRQVEYIDIDAGDKVYLAPNGYHVMFISLHQWIKPGEQTQITFEYDDGTEQEVALEVVDARTHNAKKHHHH</sequence>
<feature type="signal peptide" evidence="1">
    <location>
        <begin position="1"/>
        <end position="24"/>
    </location>
</feature>
<evidence type="ECO:0000313" key="2">
    <source>
        <dbReference type="EMBL" id="XDK25401.1"/>
    </source>
</evidence>
<gene>
    <name evidence="2" type="ORF">AB0763_01765</name>
</gene>